<dbReference type="InterPro" id="IPR051265">
    <property type="entry name" value="HIBADH-related_NP60_sf"/>
</dbReference>
<accession>A0A8X7CG99</accession>
<dbReference type="GO" id="GO:0140673">
    <property type="term" value="P:transcription elongation-coupled chromatin remodeling"/>
    <property type="evidence" value="ECO:0007669"/>
    <property type="project" value="TreeGrafter"/>
</dbReference>
<dbReference type="Proteomes" id="UP000886998">
    <property type="component" value="Unassembled WGS sequence"/>
</dbReference>
<dbReference type="GO" id="GO:0000785">
    <property type="term" value="C:chromatin"/>
    <property type="evidence" value="ECO:0007669"/>
    <property type="project" value="TreeGrafter"/>
</dbReference>
<reference evidence="2" key="1">
    <citation type="submission" date="2020-08" db="EMBL/GenBank/DDBJ databases">
        <title>Multicomponent nature underlies the extraordinary mechanical properties of spider dragline silk.</title>
        <authorList>
            <person name="Kono N."/>
            <person name="Nakamura H."/>
            <person name="Mori M."/>
            <person name="Yoshida Y."/>
            <person name="Ohtoshi R."/>
            <person name="Malay A.D."/>
            <person name="Moran D.A.P."/>
            <person name="Tomita M."/>
            <person name="Numata K."/>
            <person name="Arakawa K."/>
        </authorList>
    </citation>
    <scope>NUCLEOTIDE SEQUENCE</scope>
</reference>
<sequence length="95" mass="10733">MSMVERLNLSKKSFLEYLKLSNIACPFYTEKAQAMITNDFSTDISLKYQQQHLSMSLALGSTCGKPLHLASVAKEIYKECKSYSECDVSAVAKYY</sequence>
<name>A0A8X7CG99_9ARAC</name>
<keyword evidence="3" id="KW-1185">Reference proteome</keyword>
<dbReference type="EMBL" id="BMAV01018695">
    <property type="protein sequence ID" value="GFY71239.1"/>
    <property type="molecule type" value="Genomic_DNA"/>
</dbReference>
<comment type="caution">
    <text evidence="2">The sequence shown here is derived from an EMBL/GenBank/DDBJ whole genome shotgun (WGS) entry which is preliminary data.</text>
</comment>
<dbReference type="Gene3D" id="1.10.1040.10">
    <property type="entry name" value="N-(1-d-carboxylethyl)-l-norvaline Dehydrogenase, domain 2"/>
    <property type="match status" value="1"/>
</dbReference>
<protein>
    <submittedName>
        <fullName evidence="2">Uncharacterized protein</fullName>
    </submittedName>
</protein>
<evidence type="ECO:0000313" key="2">
    <source>
        <dbReference type="EMBL" id="GFY71239.1"/>
    </source>
</evidence>
<proteinExistence type="inferred from homology"/>
<dbReference type="GO" id="GO:0003677">
    <property type="term" value="F:DNA binding"/>
    <property type="evidence" value="ECO:0007669"/>
    <property type="project" value="TreeGrafter"/>
</dbReference>
<dbReference type="InterPro" id="IPR008927">
    <property type="entry name" value="6-PGluconate_DH-like_C_sf"/>
</dbReference>
<evidence type="ECO:0000256" key="1">
    <source>
        <dbReference type="ARBA" id="ARBA00007598"/>
    </source>
</evidence>
<evidence type="ECO:0000313" key="3">
    <source>
        <dbReference type="Proteomes" id="UP000886998"/>
    </source>
</evidence>
<organism evidence="2 3">
    <name type="scientific">Trichonephila inaurata madagascariensis</name>
    <dbReference type="NCBI Taxonomy" id="2747483"/>
    <lineage>
        <taxon>Eukaryota</taxon>
        <taxon>Metazoa</taxon>
        <taxon>Ecdysozoa</taxon>
        <taxon>Arthropoda</taxon>
        <taxon>Chelicerata</taxon>
        <taxon>Arachnida</taxon>
        <taxon>Araneae</taxon>
        <taxon>Araneomorphae</taxon>
        <taxon>Entelegynae</taxon>
        <taxon>Araneoidea</taxon>
        <taxon>Nephilidae</taxon>
        <taxon>Trichonephila</taxon>
        <taxon>Trichonephila inaurata</taxon>
    </lineage>
</organism>
<comment type="similarity">
    <text evidence="1">Belongs to the HIBADH-related family. NP60 subfamily.</text>
</comment>
<gene>
    <name evidence="2" type="ORF">TNIN_13461</name>
</gene>
<dbReference type="OrthoDB" id="48988at2759"/>
<dbReference type="GO" id="GO:0031491">
    <property type="term" value="F:nucleosome binding"/>
    <property type="evidence" value="ECO:0007669"/>
    <property type="project" value="TreeGrafter"/>
</dbReference>
<dbReference type="InterPro" id="IPR013328">
    <property type="entry name" value="6PGD_dom2"/>
</dbReference>
<dbReference type="SUPFAM" id="SSF48179">
    <property type="entry name" value="6-phosphogluconate dehydrogenase C-terminal domain-like"/>
    <property type="match status" value="1"/>
</dbReference>
<dbReference type="PANTHER" id="PTHR43580">
    <property type="entry name" value="OXIDOREDUCTASE GLYR1-RELATED"/>
    <property type="match status" value="1"/>
</dbReference>
<dbReference type="PANTHER" id="PTHR43580:SF2">
    <property type="entry name" value="CYTOKINE-LIKE NUCLEAR FACTOR N-PAC"/>
    <property type="match status" value="1"/>
</dbReference>
<dbReference type="AlphaFoldDB" id="A0A8X7CG99"/>